<dbReference type="AlphaFoldDB" id="A0A2N5E4P3"/>
<gene>
    <name evidence="1" type="ORF">CYR32_09295</name>
</gene>
<reference evidence="1 2" key="1">
    <citation type="submission" date="2017-12" db="EMBL/GenBank/DDBJ databases">
        <title>Characterization of six clinical isolates of Enterochimera gen. nov., a novel genus of the Yersiniaciae family and the three species Enterochimera arupensis sp. nov., Enterochimera coloradensis sp. nov, and Enterochimera californica sp. nov.</title>
        <authorList>
            <person name="Rossi A."/>
            <person name="Fisher M."/>
        </authorList>
    </citation>
    <scope>NUCLEOTIDE SEQUENCE [LARGE SCALE GENOMIC DNA]</scope>
    <source>
        <strain evidence="2">2016-Iso4</strain>
    </source>
</reference>
<comment type="caution">
    <text evidence="1">The sequence shown here is derived from an EMBL/GenBank/DDBJ whole genome shotgun (WGS) entry which is preliminary data.</text>
</comment>
<evidence type="ECO:0000313" key="1">
    <source>
        <dbReference type="EMBL" id="PLR35946.1"/>
    </source>
</evidence>
<dbReference type="EMBL" id="PJZH01000007">
    <property type="protein sequence ID" value="PLR35946.1"/>
    <property type="molecule type" value="Genomic_DNA"/>
</dbReference>
<evidence type="ECO:0000313" key="2">
    <source>
        <dbReference type="Proteomes" id="UP000234503"/>
    </source>
</evidence>
<keyword evidence="2" id="KW-1185">Reference proteome</keyword>
<dbReference type="Proteomes" id="UP000234503">
    <property type="component" value="Unassembled WGS sequence"/>
</dbReference>
<protein>
    <submittedName>
        <fullName evidence="1">Uncharacterized protein</fullName>
    </submittedName>
</protein>
<name>A0A2N5E4P3_9GAMM</name>
<sequence length="80" mass="9568">MDALKGMIFIFIQCRMFRVNRDIHQARLRALSQMPFSRDDIGSRFYHHIDRGPRHHRFGAHHLQVLFVEVFNEFTESVSP</sequence>
<accession>A0A2N5E4P3</accession>
<proteinExistence type="predicted"/>
<organism evidence="1 2">
    <name type="scientific">Chimaeribacter coloradensis</name>
    <dbReference type="NCBI Taxonomy" id="2060068"/>
    <lineage>
        <taxon>Bacteria</taxon>
        <taxon>Pseudomonadati</taxon>
        <taxon>Pseudomonadota</taxon>
        <taxon>Gammaproteobacteria</taxon>
        <taxon>Enterobacterales</taxon>
        <taxon>Yersiniaceae</taxon>
        <taxon>Chimaeribacter</taxon>
    </lineage>
</organism>